<dbReference type="PROSITE" id="PS50110">
    <property type="entry name" value="RESPONSE_REGULATORY"/>
    <property type="match status" value="1"/>
</dbReference>
<dbReference type="Pfam" id="PF00072">
    <property type="entry name" value="Response_reg"/>
    <property type="match status" value="1"/>
</dbReference>
<dbReference type="EMBL" id="JAJKFT010000010">
    <property type="protein sequence ID" value="MCC9629184.1"/>
    <property type="molecule type" value="Genomic_DNA"/>
</dbReference>
<dbReference type="InterPro" id="IPR050595">
    <property type="entry name" value="Bact_response_regulator"/>
</dbReference>
<dbReference type="InterPro" id="IPR011006">
    <property type="entry name" value="CheY-like_superfamily"/>
</dbReference>
<keyword evidence="5" id="KW-1185">Reference proteome</keyword>
<protein>
    <submittedName>
        <fullName evidence="4">Response regulator</fullName>
    </submittedName>
</protein>
<gene>
    <name evidence="4" type="ORF">LOC68_12315</name>
</gene>
<evidence type="ECO:0000256" key="1">
    <source>
        <dbReference type="ARBA" id="ARBA00022553"/>
    </source>
</evidence>
<dbReference type="GO" id="GO:0000160">
    <property type="term" value="P:phosphorelay signal transduction system"/>
    <property type="evidence" value="ECO:0007669"/>
    <property type="project" value="InterPro"/>
</dbReference>
<evidence type="ECO:0000313" key="5">
    <source>
        <dbReference type="Proteomes" id="UP001139103"/>
    </source>
</evidence>
<dbReference type="Gene3D" id="3.40.50.2300">
    <property type="match status" value="1"/>
</dbReference>
<dbReference type="PANTHER" id="PTHR44591">
    <property type="entry name" value="STRESS RESPONSE REGULATOR PROTEIN 1"/>
    <property type="match status" value="1"/>
</dbReference>
<feature type="domain" description="Response regulatory" evidence="3">
    <location>
        <begin position="7"/>
        <end position="121"/>
    </location>
</feature>
<proteinExistence type="predicted"/>
<keyword evidence="1 2" id="KW-0597">Phosphoprotein</keyword>
<dbReference type="InterPro" id="IPR037257">
    <property type="entry name" value="T2SS_E_N_sf"/>
</dbReference>
<evidence type="ECO:0000259" key="3">
    <source>
        <dbReference type="PROSITE" id="PS50110"/>
    </source>
</evidence>
<evidence type="ECO:0000256" key="2">
    <source>
        <dbReference type="PROSITE-ProRule" id="PRU00169"/>
    </source>
</evidence>
<accession>A0A9X1MM61</accession>
<reference evidence="4" key="1">
    <citation type="submission" date="2021-11" db="EMBL/GenBank/DDBJ databases">
        <title>Genome sequence.</title>
        <authorList>
            <person name="Sun Q."/>
        </authorList>
    </citation>
    <scope>NUCLEOTIDE SEQUENCE</scope>
    <source>
        <strain evidence="4">JC732</strain>
    </source>
</reference>
<dbReference type="RefSeq" id="WP_230218947.1">
    <property type="nucleotide sequence ID" value="NZ_JAJKFT010000010.1"/>
</dbReference>
<dbReference type="InterPro" id="IPR001789">
    <property type="entry name" value="Sig_transdc_resp-reg_receiver"/>
</dbReference>
<dbReference type="SMART" id="SM00448">
    <property type="entry name" value="REC"/>
    <property type="match status" value="1"/>
</dbReference>
<sequence>MNSNERRILHIDDDPTVTRMIQARLAQHDYIVDELHDPTCWRGALINGGYRVVLLDIEMPQLNGLEVLQQIKQFDIGVAVIMFTGKLKMNLVFEALGYGAEYCLFKPADDLRPMIDALEASFYRIEQWRQAAAFAARQLRIAQKTSEIKSKLRASNSPSPSLASELPSGFEWSNFENYLILRGAISPQLLELARSAYARSVKPIGQIALQSRHITVAGLMQVLQRQADTQLKFGEAAVELGLLTTDQVQELLEQQKHLSTTPQDAIFTVGAMTPANLNRYLAEYLREMESSSSWAVPSPEAALHHPQVTATFPSNMVQEHC</sequence>
<name>A0A9X1MM61_9BACT</name>
<dbReference type="AlphaFoldDB" id="A0A9X1MM61"/>
<comment type="caution">
    <text evidence="4">The sequence shown here is derived from an EMBL/GenBank/DDBJ whole genome shotgun (WGS) entry which is preliminary data.</text>
</comment>
<dbReference type="PANTHER" id="PTHR44591:SF3">
    <property type="entry name" value="RESPONSE REGULATORY DOMAIN-CONTAINING PROTEIN"/>
    <property type="match status" value="1"/>
</dbReference>
<feature type="modified residue" description="4-aspartylphosphate" evidence="2">
    <location>
        <position position="56"/>
    </location>
</feature>
<dbReference type="Proteomes" id="UP001139103">
    <property type="component" value="Unassembled WGS sequence"/>
</dbReference>
<evidence type="ECO:0000313" key="4">
    <source>
        <dbReference type="EMBL" id="MCC9629184.1"/>
    </source>
</evidence>
<organism evidence="4 5">
    <name type="scientific">Blastopirellula sediminis</name>
    <dbReference type="NCBI Taxonomy" id="2894196"/>
    <lineage>
        <taxon>Bacteria</taxon>
        <taxon>Pseudomonadati</taxon>
        <taxon>Planctomycetota</taxon>
        <taxon>Planctomycetia</taxon>
        <taxon>Pirellulales</taxon>
        <taxon>Pirellulaceae</taxon>
        <taxon>Blastopirellula</taxon>
    </lineage>
</organism>
<dbReference type="SUPFAM" id="SSF52172">
    <property type="entry name" value="CheY-like"/>
    <property type="match status" value="1"/>
</dbReference>
<dbReference type="SUPFAM" id="SSF160246">
    <property type="entry name" value="EspE N-terminal domain-like"/>
    <property type="match status" value="1"/>
</dbReference>
<dbReference type="CDD" id="cd00156">
    <property type="entry name" value="REC"/>
    <property type="match status" value="1"/>
</dbReference>